<gene>
    <name evidence="3" type="ORF">F5878DRAFT_441379</name>
</gene>
<protein>
    <submittedName>
        <fullName evidence="3">Uncharacterized protein</fullName>
    </submittedName>
</protein>
<evidence type="ECO:0000256" key="2">
    <source>
        <dbReference type="SAM" id="SignalP"/>
    </source>
</evidence>
<dbReference type="AlphaFoldDB" id="A0AA38NYG4"/>
<proteinExistence type="predicted"/>
<evidence type="ECO:0000313" key="3">
    <source>
        <dbReference type="EMBL" id="KAJ3832783.1"/>
    </source>
</evidence>
<reference evidence="3" key="1">
    <citation type="submission" date="2022-08" db="EMBL/GenBank/DDBJ databases">
        <authorList>
            <consortium name="DOE Joint Genome Institute"/>
            <person name="Min B."/>
            <person name="Riley R."/>
            <person name="Sierra-Patev S."/>
            <person name="Naranjo-Ortiz M."/>
            <person name="Looney B."/>
            <person name="Konkel Z."/>
            <person name="Slot J.C."/>
            <person name="Sakamoto Y."/>
            <person name="Steenwyk J.L."/>
            <person name="Rokas A."/>
            <person name="Carro J."/>
            <person name="Camarero S."/>
            <person name="Ferreira P."/>
            <person name="Molpeceres G."/>
            <person name="Ruiz-Duenas F.J."/>
            <person name="Serrano A."/>
            <person name="Henrissat B."/>
            <person name="Drula E."/>
            <person name="Hughes K.W."/>
            <person name="Mata J.L."/>
            <person name="Ishikawa N.K."/>
            <person name="Vargas-Isla R."/>
            <person name="Ushijima S."/>
            <person name="Smith C.A."/>
            <person name="Ahrendt S."/>
            <person name="Andreopoulos W."/>
            <person name="He G."/>
            <person name="Labutti K."/>
            <person name="Lipzen A."/>
            <person name="Ng V."/>
            <person name="Sandor L."/>
            <person name="Barry K."/>
            <person name="Martinez A.T."/>
            <person name="Xiao Y."/>
            <person name="Gibbons J.G."/>
            <person name="Terashima K."/>
            <person name="Hibbett D.S."/>
            <person name="Grigoriev I.V."/>
        </authorList>
    </citation>
    <scope>NUCLEOTIDE SEQUENCE</scope>
    <source>
        <strain evidence="3">TFB9207</strain>
    </source>
</reference>
<dbReference type="Proteomes" id="UP001163846">
    <property type="component" value="Unassembled WGS sequence"/>
</dbReference>
<evidence type="ECO:0000313" key="4">
    <source>
        <dbReference type="Proteomes" id="UP001163846"/>
    </source>
</evidence>
<dbReference type="EMBL" id="MU806854">
    <property type="protein sequence ID" value="KAJ3832783.1"/>
    <property type="molecule type" value="Genomic_DNA"/>
</dbReference>
<feature type="compositionally biased region" description="Basic and acidic residues" evidence="1">
    <location>
        <begin position="72"/>
        <end position="84"/>
    </location>
</feature>
<organism evidence="3 4">
    <name type="scientific">Lentinula raphanica</name>
    <dbReference type="NCBI Taxonomy" id="153919"/>
    <lineage>
        <taxon>Eukaryota</taxon>
        <taxon>Fungi</taxon>
        <taxon>Dikarya</taxon>
        <taxon>Basidiomycota</taxon>
        <taxon>Agaricomycotina</taxon>
        <taxon>Agaricomycetes</taxon>
        <taxon>Agaricomycetidae</taxon>
        <taxon>Agaricales</taxon>
        <taxon>Marasmiineae</taxon>
        <taxon>Omphalotaceae</taxon>
        <taxon>Lentinula</taxon>
    </lineage>
</organism>
<accession>A0AA38NYG4</accession>
<keyword evidence="4" id="KW-1185">Reference proteome</keyword>
<evidence type="ECO:0000256" key="1">
    <source>
        <dbReference type="SAM" id="MobiDB-lite"/>
    </source>
</evidence>
<feature type="region of interest" description="Disordered" evidence="1">
    <location>
        <begin position="71"/>
        <end position="93"/>
    </location>
</feature>
<name>A0AA38NYG4_9AGAR</name>
<feature type="signal peptide" evidence="2">
    <location>
        <begin position="1"/>
        <end position="22"/>
    </location>
</feature>
<sequence length="135" mass="14675">MRYTLIQPLLFLISVLSTVVNAVPVSVGNHSPLTSSLRRRLLQSSSSPPPDPYTLYFFTCEPIANSIAQGKSLEEADQPAHDGQPRVLSMNPNQGNIAHVAPRNCNGHKFAVVEFKLNQDSGLECVSYFASMSSG</sequence>
<keyword evidence="2" id="KW-0732">Signal</keyword>
<feature type="chain" id="PRO_5041253037" evidence="2">
    <location>
        <begin position="23"/>
        <end position="135"/>
    </location>
</feature>
<comment type="caution">
    <text evidence="3">The sequence shown here is derived from an EMBL/GenBank/DDBJ whole genome shotgun (WGS) entry which is preliminary data.</text>
</comment>